<gene>
    <name evidence="3" type="primary">LOC113795485</name>
</gene>
<feature type="compositionally biased region" description="Basic and acidic residues" evidence="1">
    <location>
        <begin position="279"/>
        <end position="291"/>
    </location>
</feature>
<feature type="compositionally biased region" description="Basic residues" evidence="1">
    <location>
        <begin position="148"/>
        <end position="162"/>
    </location>
</feature>
<feature type="compositionally biased region" description="Polar residues" evidence="1">
    <location>
        <begin position="599"/>
        <end position="618"/>
    </location>
</feature>
<feature type="compositionally biased region" description="Low complexity" evidence="1">
    <location>
        <begin position="411"/>
        <end position="459"/>
    </location>
</feature>
<proteinExistence type="predicted"/>
<feature type="compositionally biased region" description="Basic residues" evidence="1">
    <location>
        <begin position="327"/>
        <end position="343"/>
    </location>
</feature>
<name>A0A6P6Y7R6_DERPT</name>
<feature type="compositionally biased region" description="Basic residues" evidence="1">
    <location>
        <begin position="460"/>
        <end position="504"/>
    </location>
</feature>
<evidence type="ECO:0000256" key="1">
    <source>
        <dbReference type="SAM" id="MobiDB-lite"/>
    </source>
</evidence>
<organism evidence="2 3">
    <name type="scientific">Dermatophagoides pteronyssinus</name>
    <name type="common">European house dust mite</name>
    <dbReference type="NCBI Taxonomy" id="6956"/>
    <lineage>
        <taxon>Eukaryota</taxon>
        <taxon>Metazoa</taxon>
        <taxon>Ecdysozoa</taxon>
        <taxon>Arthropoda</taxon>
        <taxon>Chelicerata</taxon>
        <taxon>Arachnida</taxon>
        <taxon>Acari</taxon>
        <taxon>Acariformes</taxon>
        <taxon>Sarcoptiformes</taxon>
        <taxon>Astigmata</taxon>
        <taxon>Psoroptidia</taxon>
        <taxon>Analgoidea</taxon>
        <taxon>Pyroglyphidae</taxon>
        <taxon>Dermatophagoidinae</taxon>
        <taxon>Dermatophagoides</taxon>
    </lineage>
</organism>
<dbReference type="InParanoid" id="A0A6P6Y7R6"/>
<evidence type="ECO:0000313" key="2">
    <source>
        <dbReference type="Proteomes" id="UP000515146"/>
    </source>
</evidence>
<dbReference type="KEGG" id="dpte:113795485"/>
<feature type="region of interest" description="Disordered" evidence="1">
    <location>
        <begin position="716"/>
        <end position="742"/>
    </location>
</feature>
<feature type="compositionally biased region" description="Polar residues" evidence="1">
    <location>
        <begin position="17"/>
        <end position="30"/>
    </location>
</feature>
<dbReference type="RefSeq" id="XP_027201473.1">
    <property type="nucleotide sequence ID" value="XM_027345672.1"/>
</dbReference>
<feature type="compositionally biased region" description="Basic residues" evidence="1">
    <location>
        <begin position="360"/>
        <end position="387"/>
    </location>
</feature>
<dbReference type="OMA" id="IIVHPYN"/>
<dbReference type="OrthoDB" id="6516975at2759"/>
<feature type="compositionally biased region" description="Polar residues" evidence="1">
    <location>
        <begin position="165"/>
        <end position="178"/>
    </location>
</feature>
<protein>
    <submittedName>
        <fullName evidence="3">Uncharacterized protein</fullName>
    </submittedName>
</protein>
<feature type="region of interest" description="Disordered" evidence="1">
    <location>
        <begin position="1"/>
        <end position="217"/>
    </location>
</feature>
<evidence type="ECO:0000313" key="3">
    <source>
        <dbReference type="RefSeq" id="XP_027201473.1"/>
    </source>
</evidence>
<feature type="compositionally biased region" description="Basic and acidic residues" evidence="1">
    <location>
        <begin position="107"/>
        <end position="119"/>
    </location>
</feature>
<sequence length="843" mass="95980">MTSKPAEDVVVPDKQIDSNNVDNQTIQKNPNSKDDDPGSEGEYRSSRSRSNSSSIRYRSSSAEPIEKHNNNNSQQQNDSTKTSMNNNVKKHVDQKRSKSRSRSPRQRYSDNRRRIDFRNRNRQQFSKFHHRNHNQNNDRFDNHSGFNRNRRFHRQNNYRQRRNYSPSPTDSQHSSPSNDVRKNSDNKQIGNDLKGDNGNNQEKIPTLKPSDIKNSAKQSAKSFLDMLEEKRMMEAFPKTCIVAPEMKKQIPVKIPKFVNTFNTLGSTSLATDVTANNTKSDDQTKRNKTANDSDSDSDDDSKALMNSSREEGEIRSDLEDQNDSVRKNRKKLSKKAKKKKKKKVINDDDDDDESSPVKRSNGKKSAKKSRKKNVKNKNKKNKKRSKKSASSSSSSSSTSSSDSSSDESESRSSSSSSSSSSSHSSSSSTSSSSSSSDSESNSSSSDSESNSNASSSSTSLKRRKKCSKSKNKKKKSKDLKKNKKRTVKQKQSKKIQSKKRKLSKKHEEKSSTVKKSKSKHLNNDDGDDNVDLNKEQSPDLETSENIVENQQDWPAEMLLYTKSEPIIQFSINQKLKNELVDLLPKFESYHRLDECESRSAVSQTTSSTPKENDGNQESIKQQIDSCQPIKLNMNHDYDHYYQYYYDSGFPCINDDNELHLASHFSAYYRMFNSYDYNQEQLTKWASNYGYRLIKTNRFGEMSNNVDCIKQEILDETKKESNNENGDVTGGDDISHIKQENNDDDDEIVAEEKFPSNQIDSKPIEVITTNNISSSISSDYITYPRLYSDNNNIEPSYSPPPSPPPKRPMMTVMETTDWITLPNGIKVGPGTKQIIVHPYNRPIF</sequence>
<feature type="compositionally biased region" description="Low complexity" evidence="1">
    <location>
        <begin position="48"/>
        <end position="61"/>
    </location>
</feature>
<feature type="region of interest" description="Disordered" evidence="1">
    <location>
        <begin position="597"/>
        <end position="618"/>
    </location>
</feature>
<feature type="region of interest" description="Disordered" evidence="1">
    <location>
        <begin position="274"/>
        <end position="544"/>
    </location>
</feature>
<feature type="compositionally biased region" description="Basic and acidic residues" evidence="1">
    <location>
        <begin position="308"/>
        <end position="326"/>
    </location>
</feature>
<dbReference type="Proteomes" id="UP000515146">
    <property type="component" value="Unplaced"/>
</dbReference>
<reference evidence="3" key="1">
    <citation type="submission" date="2025-08" db="UniProtKB">
        <authorList>
            <consortium name="RefSeq"/>
        </authorList>
    </citation>
    <scope>IDENTIFICATION</scope>
    <source>
        <strain evidence="3">Airmid</strain>
    </source>
</reference>
<accession>A0A6P6Y7R6</accession>
<feature type="compositionally biased region" description="Polar residues" evidence="1">
    <location>
        <begin position="78"/>
        <end position="87"/>
    </location>
</feature>
<keyword evidence="2" id="KW-1185">Reference proteome</keyword>
<feature type="compositionally biased region" description="Basic and acidic residues" evidence="1">
    <location>
        <begin position="31"/>
        <end position="45"/>
    </location>
</feature>
<feature type="compositionally biased region" description="Low complexity" evidence="1">
    <location>
        <begin position="388"/>
        <end position="403"/>
    </location>
</feature>
<dbReference type="AlphaFoldDB" id="A0A6P6Y7R6"/>